<sequence length="104" mass="11978">MQGRVSHTNWDSVRQSEPCPPSPPLGTQEIPSGRVGRTMSSEREPFCRFLQYVEDSGLRAYDGLVLQNASDIARESDRVRNEANWAYLQEKNLKKRKQEEAIKR</sequence>
<evidence type="ECO:0000256" key="1">
    <source>
        <dbReference type="SAM" id="MobiDB-lite"/>
    </source>
</evidence>
<reference evidence="2" key="1">
    <citation type="submission" date="2021-01" db="EMBL/GenBank/DDBJ databases">
        <title>A chromosome-scale assembly of European eel, Anguilla anguilla.</title>
        <authorList>
            <person name="Henkel C."/>
            <person name="Jong-Raadsen S.A."/>
            <person name="Dufour S."/>
            <person name="Weltzien F.-A."/>
            <person name="Palstra A.P."/>
            <person name="Pelster B."/>
            <person name="Spaink H.P."/>
            <person name="Van Den Thillart G.E."/>
            <person name="Jansen H."/>
            <person name="Zahm M."/>
            <person name="Klopp C."/>
            <person name="Cedric C."/>
            <person name="Louis A."/>
            <person name="Berthelot C."/>
            <person name="Parey E."/>
            <person name="Roest Crollius H."/>
            <person name="Montfort J."/>
            <person name="Robinson-Rechavi M."/>
            <person name="Bucao C."/>
            <person name="Bouchez O."/>
            <person name="Gislard M."/>
            <person name="Lluch J."/>
            <person name="Milhes M."/>
            <person name="Lampietro C."/>
            <person name="Lopez Roques C."/>
            <person name="Donnadieu C."/>
            <person name="Braasch I."/>
            <person name="Desvignes T."/>
            <person name="Postlethwait J."/>
            <person name="Bobe J."/>
            <person name="Guiguen Y."/>
            <person name="Dirks R."/>
        </authorList>
    </citation>
    <scope>NUCLEOTIDE SEQUENCE</scope>
    <source>
        <strain evidence="2">Tag_6206</strain>
        <tissue evidence="2">Liver</tissue>
    </source>
</reference>
<dbReference type="InterPro" id="IPR026722">
    <property type="entry name" value="NYAP1/NYAP2"/>
</dbReference>
<dbReference type="Proteomes" id="UP001044222">
    <property type="component" value="Chromosome 6"/>
</dbReference>
<feature type="compositionally biased region" description="Polar residues" evidence="1">
    <location>
        <begin position="1"/>
        <end position="15"/>
    </location>
</feature>
<dbReference type="GO" id="GO:0048812">
    <property type="term" value="P:neuron projection morphogenesis"/>
    <property type="evidence" value="ECO:0007669"/>
    <property type="project" value="InterPro"/>
</dbReference>
<evidence type="ECO:0000313" key="3">
    <source>
        <dbReference type="Proteomes" id="UP001044222"/>
    </source>
</evidence>
<name>A0A9D3MFH7_ANGAN</name>
<comment type="caution">
    <text evidence="2">The sequence shown here is derived from an EMBL/GenBank/DDBJ whole genome shotgun (WGS) entry which is preliminary data.</text>
</comment>
<proteinExistence type="predicted"/>
<dbReference type="AlphaFoldDB" id="A0A9D3MFH7"/>
<gene>
    <name evidence="2" type="ORF">ANANG_G00129180</name>
</gene>
<dbReference type="GO" id="GO:0043491">
    <property type="term" value="P:phosphatidylinositol 3-kinase/protein kinase B signal transduction"/>
    <property type="evidence" value="ECO:0007669"/>
    <property type="project" value="InterPro"/>
</dbReference>
<dbReference type="PANTHER" id="PTHR22633:SF1">
    <property type="entry name" value="NEURONAL TYROSINE-PHOSPHORYLATED PHOSPHOINOSITIDE-3-KINASE ADAPTER 2"/>
    <property type="match status" value="1"/>
</dbReference>
<dbReference type="EMBL" id="JAFIRN010000006">
    <property type="protein sequence ID" value="KAG5847719.1"/>
    <property type="molecule type" value="Genomic_DNA"/>
</dbReference>
<protein>
    <submittedName>
        <fullName evidence="2">Uncharacterized protein</fullName>
    </submittedName>
</protein>
<keyword evidence="3" id="KW-1185">Reference proteome</keyword>
<dbReference type="PANTHER" id="PTHR22633">
    <property type="entry name" value="NEURONAL TYROSINE-PHOSPHORYLATED PHOSPHOINOSITIDE-3-KINASE ADAPTER 2-RELATED"/>
    <property type="match status" value="1"/>
</dbReference>
<accession>A0A9D3MFH7</accession>
<organism evidence="2 3">
    <name type="scientific">Anguilla anguilla</name>
    <name type="common">European freshwater eel</name>
    <name type="synonym">Muraena anguilla</name>
    <dbReference type="NCBI Taxonomy" id="7936"/>
    <lineage>
        <taxon>Eukaryota</taxon>
        <taxon>Metazoa</taxon>
        <taxon>Chordata</taxon>
        <taxon>Craniata</taxon>
        <taxon>Vertebrata</taxon>
        <taxon>Euteleostomi</taxon>
        <taxon>Actinopterygii</taxon>
        <taxon>Neopterygii</taxon>
        <taxon>Teleostei</taxon>
        <taxon>Anguilliformes</taxon>
        <taxon>Anguillidae</taxon>
        <taxon>Anguilla</taxon>
    </lineage>
</organism>
<feature type="region of interest" description="Disordered" evidence="1">
    <location>
        <begin position="1"/>
        <end position="40"/>
    </location>
</feature>
<evidence type="ECO:0000313" key="2">
    <source>
        <dbReference type="EMBL" id="KAG5847719.1"/>
    </source>
</evidence>